<accession>A0A066XIE6</accession>
<dbReference type="OrthoDB" id="2157530at2759"/>
<sequence length="418" mass="48209">MHSVYQHLPQGCIRLLTLHPDDASAKLLCTLQSTSLESAPEYEAVSYAWGDPKVSQIPSPSRPAQTRKTYQAVVSITPNVTSLLQSLRRADGPRVLWIDAICINQVDISERNVQVQQMRSIYTRAIRTVIWLGTATEDGTSDLALAFLSKMAAYQRYLHWTRSEVSSDEEGDEDYAFENTDAGAGRAEHTGIYMSRFILPRDWVREWVVEIRWKVMSRYGYYFTLRYWNLVERRRRNQRREGGKAASRDNDRRVSHVALGIPILYENDMDRFFHERYHGHWAAIDQLLGRPWWSRAWVCTRSLERKLEGDTPMRAADYQVDDIPEGNVVRGGLGRHGGRDERRAATCGSNGKLSDLLWNTWARDAQDPRDKVFAVLGLVSRNEGLLNEARLREVDETGVLRGSQRYHSHRGEPRHHEW</sequence>
<evidence type="ECO:0000259" key="1">
    <source>
        <dbReference type="Pfam" id="PF06985"/>
    </source>
</evidence>
<name>A0A066XIE6_COLSU</name>
<dbReference type="PANTHER" id="PTHR24148">
    <property type="entry name" value="ANKYRIN REPEAT DOMAIN-CONTAINING PROTEIN 39 HOMOLOG-RELATED"/>
    <property type="match status" value="1"/>
</dbReference>
<evidence type="ECO:0000313" key="3">
    <source>
        <dbReference type="Proteomes" id="UP000027238"/>
    </source>
</evidence>
<dbReference type="Pfam" id="PF06985">
    <property type="entry name" value="HET"/>
    <property type="match status" value="1"/>
</dbReference>
<comment type="caution">
    <text evidence="2">The sequence shown here is derived from an EMBL/GenBank/DDBJ whole genome shotgun (WGS) entry which is preliminary data.</text>
</comment>
<reference evidence="3" key="1">
    <citation type="journal article" date="2014" name="Genome Announc.">
        <title>Draft genome sequence of Colletotrichum sublineola, a destructive pathogen of cultivated sorghum.</title>
        <authorList>
            <person name="Baroncelli R."/>
            <person name="Sanz-Martin J.M."/>
            <person name="Rech G.E."/>
            <person name="Sukno S.A."/>
            <person name="Thon M.R."/>
        </authorList>
    </citation>
    <scope>NUCLEOTIDE SEQUENCE [LARGE SCALE GENOMIC DNA]</scope>
    <source>
        <strain evidence="3">TX430BB</strain>
    </source>
</reference>
<feature type="domain" description="Heterokaryon incompatibility" evidence="1">
    <location>
        <begin position="42"/>
        <end position="156"/>
    </location>
</feature>
<dbReference type="InterPro" id="IPR010730">
    <property type="entry name" value="HET"/>
</dbReference>
<evidence type="ECO:0000313" key="2">
    <source>
        <dbReference type="EMBL" id="KDN67439.1"/>
    </source>
</evidence>
<dbReference type="Proteomes" id="UP000027238">
    <property type="component" value="Unassembled WGS sequence"/>
</dbReference>
<dbReference type="HOGENOM" id="CLU_657222_0_0_1"/>
<dbReference type="PANTHER" id="PTHR24148:SF64">
    <property type="entry name" value="HETEROKARYON INCOMPATIBILITY DOMAIN-CONTAINING PROTEIN"/>
    <property type="match status" value="1"/>
</dbReference>
<dbReference type="eggNOG" id="ENOG502R98Z">
    <property type="taxonomic scope" value="Eukaryota"/>
</dbReference>
<proteinExistence type="predicted"/>
<dbReference type="STRING" id="1173701.A0A066XIE6"/>
<dbReference type="EMBL" id="JMSE01000804">
    <property type="protein sequence ID" value="KDN67439.1"/>
    <property type="molecule type" value="Genomic_DNA"/>
</dbReference>
<organism evidence="2 3">
    <name type="scientific">Colletotrichum sublineola</name>
    <name type="common">Sorghum anthracnose fungus</name>
    <dbReference type="NCBI Taxonomy" id="1173701"/>
    <lineage>
        <taxon>Eukaryota</taxon>
        <taxon>Fungi</taxon>
        <taxon>Dikarya</taxon>
        <taxon>Ascomycota</taxon>
        <taxon>Pezizomycotina</taxon>
        <taxon>Sordariomycetes</taxon>
        <taxon>Hypocreomycetidae</taxon>
        <taxon>Glomerellales</taxon>
        <taxon>Glomerellaceae</taxon>
        <taxon>Colletotrichum</taxon>
        <taxon>Colletotrichum graminicola species complex</taxon>
    </lineage>
</organism>
<dbReference type="AlphaFoldDB" id="A0A066XIE6"/>
<keyword evidence="3" id="KW-1185">Reference proteome</keyword>
<protein>
    <submittedName>
        <fullName evidence="2">Putative heterokaryon incompatibility protein</fullName>
    </submittedName>
</protein>
<gene>
    <name evidence="2" type="ORF">CSUB01_06455</name>
</gene>
<dbReference type="InterPro" id="IPR052895">
    <property type="entry name" value="HetReg/Transcr_Mod"/>
</dbReference>